<dbReference type="RefSeq" id="WP_189902041.1">
    <property type="nucleotide sequence ID" value="NZ_BNBC01000017.1"/>
</dbReference>
<gene>
    <name evidence="2" type="ORF">GCM10014715_39620</name>
</gene>
<feature type="region of interest" description="Disordered" evidence="1">
    <location>
        <begin position="39"/>
        <end position="77"/>
    </location>
</feature>
<name>A0A919DUE0_9ACTN</name>
<feature type="compositionally biased region" description="Basic and acidic residues" evidence="1">
    <location>
        <begin position="57"/>
        <end position="77"/>
    </location>
</feature>
<dbReference type="EMBL" id="BNBC01000017">
    <property type="protein sequence ID" value="GHE80287.1"/>
    <property type="molecule type" value="Genomic_DNA"/>
</dbReference>
<comment type="caution">
    <text evidence="2">The sequence shown here is derived from an EMBL/GenBank/DDBJ whole genome shotgun (WGS) entry which is preliminary data.</text>
</comment>
<evidence type="ECO:0000313" key="3">
    <source>
        <dbReference type="Proteomes" id="UP000641386"/>
    </source>
</evidence>
<keyword evidence="3" id="KW-1185">Reference proteome</keyword>
<feature type="region of interest" description="Disordered" evidence="1">
    <location>
        <begin position="1"/>
        <end position="26"/>
    </location>
</feature>
<accession>A0A919DUE0</accession>
<evidence type="ECO:0000313" key="2">
    <source>
        <dbReference type="EMBL" id="GHE80287.1"/>
    </source>
</evidence>
<dbReference type="Proteomes" id="UP000641386">
    <property type="component" value="Unassembled WGS sequence"/>
</dbReference>
<reference evidence="2" key="2">
    <citation type="submission" date="2020-09" db="EMBL/GenBank/DDBJ databases">
        <authorList>
            <person name="Sun Q."/>
            <person name="Ohkuma M."/>
        </authorList>
    </citation>
    <scope>NUCLEOTIDE SEQUENCE</scope>
    <source>
        <strain evidence="2">JCM 3302</strain>
    </source>
</reference>
<feature type="compositionally biased region" description="Acidic residues" evidence="1">
    <location>
        <begin position="43"/>
        <end position="55"/>
    </location>
</feature>
<dbReference type="AlphaFoldDB" id="A0A919DUE0"/>
<organism evidence="2 3">
    <name type="scientific">Streptomyces spiralis</name>
    <dbReference type="NCBI Taxonomy" id="66376"/>
    <lineage>
        <taxon>Bacteria</taxon>
        <taxon>Bacillati</taxon>
        <taxon>Actinomycetota</taxon>
        <taxon>Actinomycetes</taxon>
        <taxon>Kitasatosporales</taxon>
        <taxon>Streptomycetaceae</taxon>
        <taxon>Streptomyces</taxon>
    </lineage>
</organism>
<proteinExistence type="predicted"/>
<sequence length="77" mass="8235">MGRRLAAAVHVTHPETNEPLILQPGDEPDETVAAVITNPAAWEPDEDADGEDGDGDAGAKTDTETKPRSRTRKQADE</sequence>
<protein>
    <submittedName>
        <fullName evidence="2">Uncharacterized protein</fullName>
    </submittedName>
</protein>
<reference evidence="2" key="1">
    <citation type="journal article" date="2014" name="Int. J. Syst. Evol. Microbiol.">
        <title>Complete genome sequence of Corynebacterium casei LMG S-19264T (=DSM 44701T), isolated from a smear-ripened cheese.</title>
        <authorList>
            <consortium name="US DOE Joint Genome Institute (JGI-PGF)"/>
            <person name="Walter F."/>
            <person name="Albersmeier A."/>
            <person name="Kalinowski J."/>
            <person name="Ruckert C."/>
        </authorList>
    </citation>
    <scope>NUCLEOTIDE SEQUENCE</scope>
    <source>
        <strain evidence="2">JCM 3302</strain>
    </source>
</reference>
<evidence type="ECO:0000256" key="1">
    <source>
        <dbReference type="SAM" id="MobiDB-lite"/>
    </source>
</evidence>